<sequence length="95" mass="9662">MATGTTRPKEAGMTDPQGSDRIQQDIPTSSATGANSDLDSSFDDVPLTADEAVERDAAQGDDLPAGADGDVARARRAGASGEVQAPTDRSGDDGR</sequence>
<dbReference type="Proteomes" id="UP000198589">
    <property type="component" value="Unassembled WGS sequence"/>
</dbReference>
<dbReference type="STRING" id="1798228.SAMN05216574_1105"/>
<evidence type="ECO:0000313" key="3">
    <source>
        <dbReference type="Proteomes" id="UP000198589"/>
    </source>
</evidence>
<feature type="region of interest" description="Disordered" evidence="1">
    <location>
        <begin position="1"/>
        <end position="95"/>
    </location>
</feature>
<organism evidence="2 3">
    <name type="scientific">Blastococcus tunisiensis</name>
    <dbReference type="NCBI Taxonomy" id="1798228"/>
    <lineage>
        <taxon>Bacteria</taxon>
        <taxon>Bacillati</taxon>
        <taxon>Actinomycetota</taxon>
        <taxon>Actinomycetes</taxon>
        <taxon>Geodermatophilales</taxon>
        <taxon>Geodermatophilaceae</taxon>
        <taxon>Blastococcus</taxon>
    </lineage>
</organism>
<name>A0A1I2GWK7_9ACTN</name>
<dbReference type="AlphaFoldDB" id="A0A1I2GWK7"/>
<keyword evidence="3" id="KW-1185">Reference proteome</keyword>
<evidence type="ECO:0000256" key="1">
    <source>
        <dbReference type="SAM" id="MobiDB-lite"/>
    </source>
</evidence>
<gene>
    <name evidence="2" type="ORF">SAMN05216574_1105</name>
</gene>
<accession>A0A1I2GWK7</accession>
<evidence type="ECO:0000313" key="2">
    <source>
        <dbReference type="EMBL" id="SFF21006.1"/>
    </source>
</evidence>
<reference evidence="3" key="1">
    <citation type="submission" date="2016-10" db="EMBL/GenBank/DDBJ databases">
        <authorList>
            <person name="Varghese N."/>
            <person name="Submissions S."/>
        </authorList>
    </citation>
    <scope>NUCLEOTIDE SEQUENCE [LARGE SCALE GENOMIC DNA]</scope>
    <source>
        <strain evidence="3">DSM 46838</strain>
    </source>
</reference>
<dbReference type="EMBL" id="FOND01000010">
    <property type="protein sequence ID" value="SFF21006.1"/>
    <property type="molecule type" value="Genomic_DNA"/>
</dbReference>
<protein>
    <submittedName>
        <fullName evidence="2">Uncharacterized protein</fullName>
    </submittedName>
</protein>
<feature type="compositionally biased region" description="Polar residues" evidence="1">
    <location>
        <begin position="16"/>
        <end position="39"/>
    </location>
</feature>
<proteinExistence type="predicted"/>